<evidence type="ECO:0000313" key="3">
    <source>
        <dbReference type="Proteomes" id="UP000610846"/>
    </source>
</evidence>
<dbReference type="EMBL" id="JACYHB010000003">
    <property type="protein sequence ID" value="MBD8078636.1"/>
    <property type="molecule type" value="Genomic_DNA"/>
</dbReference>
<accession>A0A927IYP9</accession>
<evidence type="ECO:0000259" key="1">
    <source>
        <dbReference type="Pfam" id="PF07510"/>
    </source>
</evidence>
<dbReference type="PANTHER" id="PTHR24094">
    <property type="entry name" value="SECRETED PROTEIN"/>
    <property type="match status" value="1"/>
</dbReference>
<organism evidence="2 3">
    <name type="scientific">Cellulosimicrobium arenosum</name>
    <dbReference type="NCBI Taxonomy" id="2708133"/>
    <lineage>
        <taxon>Bacteria</taxon>
        <taxon>Bacillati</taxon>
        <taxon>Actinomycetota</taxon>
        <taxon>Actinomycetes</taxon>
        <taxon>Micrococcales</taxon>
        <taxon>Promicromonosporaceae</taxon>
        <taxon>Cellulosimicrobium</taxon>
    </lineage>
</organism>
<comment type="caution">
    <text evidence="2">The sequence shown here is derived from an EMBL/GenBank/DDBJ whole genome shotgun (WGS) entry which is preliminary data.</text>
</comment>
<dbReference type="Pfam" id="PF07510">
    <property type="entry name" value="GmrSD_C"/>
    <property type="match status" value="1"/>
</dbReference>
<dbReference type="AlphaFoldDB" id="A0A927IYP9"/>
<gene>
    <name evidence="2" type="ORF">IF651_06125</name>
</gene>
<keyword evidence="2" id="KW-0255">Endonuclease</keyword>
<reference evidence="2" key="2">
    <citation type="submission" date="2020-09" db="EMBL/GenBank/DDBJ databases">
        <authorList>
            <person name="Yu Y."/>
        </authorList>
    </citation>
    <scope>NUCLEOTIDE SEQUENCE</scope>
    <source>
        <strain evidence="2">KCTC 49039</strain>
    </source>
</reference>
<keyword evidence="3" id="KW-1185">Reference proteome</keyword>
<dbReference type="PANTHER" id="PTHR24094:SF15">
    <property type="entry name" value="AMP-DEPENDENT SYNTHETASE_LIGASE DOMAIN-CONTAINING PROTEIN-RELATED"/>
    <property type="match status" value="1"/>
</dbReference>
<dbReference type="GO" id="GO:0004519">
    <property type="term" value="F:endonuclease activity"/>
    <property type="evidence" value="ECO:0007669"/>
    <property type="project" value="UniProtKB-KW"/>
</dbReference>
<reference evidence="2" key="1">
    <citation type="journal article" date="2018" name="Curr. Microbiol.">
        <title>Cellulosimicrobium arenosum sp. nov., Isolated from Marine Sediment Sand.</title>
        <authorList>
            <person name="Oh M."/>
            <person name="Kim J.H."/>
            <person name="Yoon J.H."/>
            <person name="Schumann P."/>
            <person name="Kim W."/>
        </authorList>
    </citation>
    <scope>NUCLEOTIDE SEQUENCE</scope>
    <source>
        <strain evidence="2">KCTC 49039</strain>
    </source>
</reference>
<keyword evidence="2" id="KW-0378">Hydrolase</keyword>
<proteinExistence type="predicted"/>
<name>A0A927IYP9_9MICO</name>
<dbReference type="Proteomes" id="UP000610846">
    <property type="component" value="Unassembled WGS sequence"/>
</dbReference>
<evidence type="ECO:0000313" key="2">
    <source>
        <dbReference type="EMBL" id="MBD8078636.1"/>
    </source>
</evidence>
<feature type="domain" description="GmrSD restriction endonucleases C-terminal" evidence="1">
    <location>
        <begin position="102"/>
        <end position="241"/>
    </location>
</feature>
<protein>
    <submittedName>
        <fullName evidence="2">HNH endonuclease</fullName>
    </submittedName>
</protein>
<dbReference type="InterPro" id="IPR011089">
    <property type="entry name" value="GmrSD_C"/>
</dbReference>
<keyword evidence="2" id="KW-0540">Nuclease</keyword>
<sequence length="262" mass="28060">MSRRRSTRRSGLGTVVVVVLLAAAFVAWDRAGQPDDLTEITQGIELPDASGLPDLPGTDDAEAGSALAAVGQLEVKGRAPRTGYERDEFGPAWADVDHNGCDTRNDVLRRDLVDTTAKPDTRGCVVATGTLDDPYSGDTIRFERGQSTSSMVQIDHVVALADAWQKGAQQWDEDLRAAFANDPLNLLAVDGPTNSAKGAGDTATWLPPDTGYRCEYVARQVGVKLEYELWVTRAEADAMEKVLGSCPDEPLPLADPVPEPVG</sequence>